<dbReference type="PANTHER" id="PTHR12227:SF0">
    <property type="entry name" value="GLYCERATE KINASE"/>
    <property type="match status" value="1"/>
</dbReference>
<sequence>MHAAAVAAVNGRDAVANALKTNPLGSKPITLIAIGKAAASMAHGALDVLENQVKRGLIITRAGYADASLLQRAAIEQLETAHPVPDARSLAAGTRLVEFLTEAPAESQLLFLISGGASSLVERLPEGGSAEALAELNSALLAGGLDIGQMNRIRKAFSTIKGGRLTQWLGSRATKVLLISDVPGDDPGVIGSGLLFADEQGPPPPEQLAALKIEMAPAPTPPSPQDAVFSSIDWEIVASNSIALNAVEAAATAAGVAVNRHPEFLEGEAITCGKQLAQALMDGNSGIHIWGGEPTVNLPSNPGRGGRMQTLALAAACELEGTDKLLLAAGTDGADGPGEDAGAVIDGETIKRGSAAGLTAERCLKAADAGNFLAASNDLVKTGYTGTNVMDVVIGWCPNLDV</sequence>
<dbReference type="PANTHER" id="PTHR12227">
    <property type="entry name" value="GLYCERATE KINASE"/>
    <property type="match status" value="1"/>
</dbReference>
<dbReference type="InterPro" id="IPR039760">
    <property type="entry name" value="MOFRL_protein"/>
</dbReference>
<dbReference type="InterPro" id="IPR037035">
    <property type="entry name" value="GK-like_C_sf"/>
</dbReference>
<dbReference type="InterPro" id="IPR038614">
    <property type="entry name" value="GK_N_sf"/>
</dbReference>
<dbReference type="Pfam" id="PF13660">
    <property type="entry name" value="DUF4147"/>
    <property type="match status" value="1"/>
</dbReference>
<dbReference type="InterPro" id="IPR007835">
    <property type="entry name" value="MOFRL"/>
</dbReference>
<dbReference type="GO" id="GO:0005737">
    <property type="term" value="C:cytoplasm"/>
    <property type="evidence" value="ECO:0007669"/>
    <property type="project" value="TreeGrafter"/>
</dbReference>
<dbReference type="Pfam" id="PF05161">
    <property type="entry name" value="MOFRL"/>
    <property type="match status" value="1"/>
</dbReference>
<dbReference type="Gene3D" id="3.40.50.10180">
    <property type="entry name" value="Glycerate kinase, MOFRL-like N-terminal domain"/>
    <property type="match status" value="1"/>
</dbReference>
<name>A0A6N7QQR2_9GAMM</name>
<evidence type="ECO:0000259" key="2">
    <source>
        <dbReference type="Pfam" id="PF13660"/>
    </source>
</evidence>
<reference evidence="3 4" key="1">
    <citation type="submission" date="2019-11" db="EMBL/GenBank/DDBJ databases">
        <authorList>
            <person name="Zhang X.Y."/>
        </authorList>
    </citation>
    <scope>NUCLEOTIDE SEQUENCE [LARGE SCALE GENOMIC DNA]</scope>
    <source>
        <strain evidence="3 4">C176</strain>
    </source>
</reference>
<feature type="domain" description="MOFRL-associated" evidence="2">
    <location>
        <begin position="2"/>
        <end position="200"/>
    </location>
</feature>
<feature type="domain" description="MOFRL" evidence="1">
    <location>
        <begin position="288"/>
        <end position="391"/>
    </location>
</feature>
<accession>A0A6N7QQR2</accession>
<comment type="caution">
    <text evidence="3">The sequence shown here is derived from an EMBL/GenBank/DDBJ whole genome shotgun (WGS) entry which is preliminary data.</text>
</comment>
<dbReference type="AlphaFoldDB" id="A0A6N7QQR2"/>
<dbReference type="EMBL" id="WJPP01000004">
    <property type="protein sequence ID" value="MRH78761.1"/>
    <property type="molecule type" value="Genomic_DNA"/>
</dbReference>
<dbReference type="Proteomes" id="UP000433788">
    <property type="component" value="Unassembled WGS sequence"/>
</dbReference>
<proteinExistence type="predicted"/>
<evidence type="ECO:0000313" key="4">
    <source>
        <dbReference type="Proteomes" id="UP000433788"/>
    </source>
</evidence>
<dbReference type="GO" id="GO:0008887">
    <property type="term" value="F:glycerate kinase activity"/>
    <property type="evidence" value="ECO:0007669"/>
    <property type="project" value="InterPro"/>
</dbReference>
<protein>
    <submittedName>
        <fullName evidence="3">DUF4147 domain-containing protein</fullName>
    </submittedName>
</protein>
<keyword evidence="4" id="KW-1185">Reference proteome</keyword>
<dbReference type="InterPro" id="IPR025286">
    <property type="entry name" value="MOFRL_assoc_dom"/>
</dbReference>
<organism evidence="3 4">
    <name type="scientific">Spiribacter salilacus</name>
    <dbReference type="NCBI Taxonomy" id="2664894"/>
    <lineage>
        <taxon>Bacteria</taxon>
        <taxon>Pseudomonadati</taxon>
        <taxon>Pseudomonadota</taxon>
        <taxon>Gammaproteobacteria</taxon>
        <taxon>Chromatiales</taxon>
        <taxon>Ectothiorhodospiraceae</taxon>
        <taxon>Spiribacter</taxon>
    </lineage>
</organism>
<evidence type="ECO:0000259" key="1">
    <source>
        <dbReference type="Pfam" id="PF05161"/>
    </source>
</evidence>
<dbReference type="Gene3D" id="3.40.1480.10">
    <property type="entry name" value="MOFRL domain"/>
    <property type="match status" value="1"/>
</dbReference>
<dbReference type="SUPFAM" id="SSF82544">
    <property type="entry name" value="GckA/TtuD-like"/>
    <property type="match status" value="1"/>
</dbReference>
<gene>
    <name evidence="3" type="ORF">GH984_08585</name>
</gene>
<evidence type="ECO:0000313" key="3">
    <source>
        <dbReference type="EMBL" id="MRH78761.1"/>
    </source>
</evidence>